<gene>
    <name evidence="14" type="ORF">AmyhaDRAFT_0214</name>
</gene>
<feature type="active site" evidence="10">
    <location>
        <position position="379"/>
    </location>
</feature>
<dbReference type="SMART" id="SM00060">
    <property type="entry name" value="FN3"/>
    <property type="match status" value="1"/>
</dbReference>
<dbReference type="Gene3D" id="2.60.120.260">
    <property type="entry name" value="Galactose-binding domain-like"/>
    <property type="match status" value="1"/>
</dbReference>
<dbReference type="GO" id="GO:0016798">
    <property type="term" value="F:hydrolase activity, acting on glycosyl bonds"/>
    <property type="evidence" value="ECO:0007669"/>
    <property type="project" value="UniProtKB-KW"/>
</dbReference>
<dbReference type="Pfam" id="PF02868">
    <property type="entry name" value="Peptidase_M4_C"/>
    <property type="match status" value="1"/>
</dbReference>
<evidence type="ECO:0000259" key="13">
    <source>
        <dbReference type="PROSITE" id="PS50853"/>
    </source>
</evidence>
<keyword evidence="8" id="KW-0326">Glycosidase</keyword>
<dbReference type="GO" id="GO:0046872">
    <property type="term" value="F:metal ion binding"/>
    <property type="evidence" value="ECO:0007669"/>
    <property type="project" value="UniProtKB-KW"/>
</dbReference>
<dbReference type="GO" id="GO:0004222">
    <property type="term" value="F:metalloendopeptidase activity"/>
    <property type="evidence" value="ECO:0007669"/>
    <property type="project" value="InterPro"/>
</dbReference>
<dbReference type="InterPro" id="IPR036116">
    <property type="entry name" value="FN3_sf"/>
</dbReference>
<keyword evidence="2 14" id="KW-0645">Protease</keyword>
<feature type="active site" description="Proton donor" evidence="10">
    <location>
        <position position="472"/>
    </location>
</feature>
<dbReference type="SUPFAM" id="SSF55486">
    <property type="entry name" value="Metalloproteases ('zincins'), catalytic domain"/>
    <property type="match status" value="1"/>
</dbReference>
<evidence type="ECO:0000313" key="14">
    <source>
        <dbReference type="EMBL" id="ETA66456.1"/>
    </source>
</evidence>
<proteinExistence type="inferred from homology"/>
<dbReference type="Gene3D" id="3.10.450.490">
    <property type="match status" value="1"/>
</dbReference>
<name>W9DSN6_9PSEU</name>
<keyword evidence="15" id="KW-1185">Reference proteome</keyword>
<evidence type="ECO:0000256" key="12">
    <source>
        <dbReference type="SAM" id="SignalP"/>
    </source>
</evidence>
<dbReference type="InterPro" id="IPR011096">
    <property type="entry name" value="FTP_domain"/>
</dbReference>
<evidence type="ECO:0000256" key="11">
    <source>
        <dbReference type="SAM" id="MobiDB-lite"/>
    </source>
</evidence>
<evidence type="ECO:0000256" key="4">
    <source>
        <dbReference type="ARBA" id="ARBA00022729"/>
    </source>
</evidence>
<dbReference type="Gene3D" id="3.10.170.10">
    <property type="match status" value="1"/>
</dbReference>
<evidence type="ECO:0000256" key="2">
    <source>
        <dbReference type="ARBA" id="ARBA00022670"/>
    </source>
</evidence>
<evidence type="ECO:0000313" key="15">
    <source>
        <dbReference type="Proteomes" id="UP000054357"/>
    </source>
</evidence>
<dbReference type="Proteomes" id="UP000054357">
    <property type="component" value="Unassembled WGS sequence"/>
</dbReference>
<dbReference type="PANTHER" id="PTHR33794">
    <property type="entry name" value="BACILLOLYSIN"/>
    <property type="match status" value="1"/>
</dbReference>
<dbReference type="InterPro" id="IPR003961">
    <property type="entry name" value="FN3_dom"/>
</dbReference>
<dbReference type="PRINTS" id="PR00730">
    <property type="entry name" value="THERMOLYSIN"/>
</dbReference>
<evidence type="ECO:0000256" key="1">
    <source>
        <dbReference type="ARBA" id="ARBA00009388"/>
    </source>
</evidence>
<feature type="domain" description="Fibronectin type-III" evidence="13">
    <location>
        <begin position="778"/>
        <end position="873"/>
    </location>
</feature>
<keyword evidence="5" id="KW-0378">Hydrolase</keyword>
<dbReference type="SUPFAM" id="SSF49265">
    <property type="entry name" value="Fibronectin type III"/>
    <property type="match status" value="1"/>
</dbReference>
<sequence>MRPHRWLVVAMTSALLFGVPATGYASVQPRATAQQEDPSKAAERDMKRQSNGRVTVERDERGVVEFVGTERGKPVHKPAQAAQASRERQAAQYLRRYGALWALDRAGSHARATRASKSRGAGNIVRFQQSVDGLPVLGGELVVAMDGRGNLRSVTGETTPLPLSQRERSITPAQARSTAIKLAARAHDVPESALRASEPEPYAYDPALLGSATVAAELAPVFKIEVTGPPHIDHLVLVDRTRGSVPLNFNQVSHALDRVVCDRDNTRDGTDANGNPRLAACKSGSAARNEGDFATGNADVDAAYDYAGDTAQYFQDELGVDLTTLIGRDAGSGKKIRSTVRYCLPQGYGDCPMMNAFWNGNGVYYGQGMPRSDDVVAHELTHGVIEQTANLMYWYQSGAINESMADVFGELVDLNNADTETEPPWKLGEDSPFGIVRDMADPEVTNQPDRMTSATYSAESVDSNRFDNGGVHTNSGVGNKAAYLIARDPSEGPVTFNGHAITGIGHTKATDVYYESLQLLASGADYEDLFHTLRQACTNLIGTGGIASGDCDAVTAAVAATEMDKQPSDPDARAPEAPVCPTDTEKVNLFRDGFGSLNNWRTTPGMWHLLDSYAKSGTRSMYGWEPNRKAGERKRTFARIKGRFEIPRGVKTFLRFDHQYLFAHRPASDQNPASYFAGGVLQYSTNGGKSFKSAAKLPWVNGPDETIEMWSPKTGSLAGTYKGFGGDSRGYMSSRLNVSSLGGKKVIFRWRITADPEVFFDGWTLDNVNLYACGGDRASSPANMSATGKLHRAVLRWQPPVWDGDGDVRKYSIAVRSGGKRLRYIDNISADTNRFVVRKLRRNTTYNFRVRAHNATGPGAFNQHRLKGTTVAASSKPKVLRFGRKTTIKGTLFNPNNKRAVRWHKVVLRGKPKGADKWRTIDRMRTDGNGRYSFTHKPYRHFHYRVFYWSNNKFRMGTKSDVRRAWVRQKVTAWFNDYRPSRGQWVALRGRVAPKHAGQIVRLQQWDRGENRWKTIRKKKLNKYSKYKFSLRKWRSRWFAFRVVKPGHFDHKRGVSPVRRIYVS</sequence>
<dbReference type="PATRIC" id="fig|592678.3.peg.217"/>
<evidence type="ECO:0000256" key="7">
    <source>
        <dbReference type="ARBA" id="ARBA00023049"/>
    </source>
</evidence>
<dbReference type="InterPro" id="IPR013856">
    <property type="entry name" value="Peptidase_M4_domain"/>
</dbReference>
<keyword evidence="9" id="KW-0119">Carbohydrate metabolism</keyword>
<accession>W9DSN6</accession>
<dbReference type="InterPro" id="IPR013783">
    <property type="entry name" value="Ig-like_fold"/>
</dbReference>
<dbReference type="InterPro" id="IPR027268">
    <property type="entry name" value="Peptidase_M4/M1_CTD_sf"/>
</dbReference>
<evidence type="ECO:0000256" key="10">
    <source>
        <dbReference type="PIRSR" id="PIRSR623612-1"/>
    </source>
</evidence>
<dbReference type="InterPro" id="IPR001570">
    <property type="entry name" value="Peptidase_M4_C_domain"/>
</dbReference>
<evidence type="ECO:0000256" key="5">
    <source>
        <dbReference type="ARBA" id="ARBA00022801"/>
    </source>
</evidence>
<keyword evidence="4 12" id="KW-0732">Signal</keyword>
<dbReference type="InterPro" id="IPR050728">
    <property type="entry name" value="Zinc_Metalloprotease_M4"/>
</dbReference>
<dbReference type="HOGENOM" id="CLU_288654_0_0_11"/>
<keyword evidence="6" id="KW-0862">Zinc</keyword>
<feature type="signal peptide" evidence="12">
    <location>
        <begin position="1"/>
        <end position="25"/>
    </location>
</feature>
<protein>
    <submittedName>
        <fullName evidence="14">Zinc metalloprotease (Elastase)</fullName>
    </submittedName>
</protein>
<organism evidence="14 15">
    <name type="scientific">Haloechinothrix halophila YIM 93223</name>
    <dbReference type="NCBI Taxonomy" id="592678"/>
    <lineage>
        <taxon>Bacteria</taxon>
        <taxon>Bacillati</taxon>
        <taxon>Actinomycetota</taxon>
        <taxon>Actinomycetes</taxon>
        <taxon>Pseudonocardiales</taxon>
        <taxon>Pseudonocardiaceae</taxon>
        <taxon>Haloechinothrix</taxon>
    </lineage>
</organism>
<keyword evidence="7 14" id="KW-0482">Metalloprotease</keyword>
<dbReference type="Pfam" id="PF01447">
    <property type="entry name" value="Peptidase_M4"/>
    <property type="match status" value="1"/>
</dbReference>
<dbReference type="CDD" id="cd00063">
    <property type="entry name" value="FN3"/>
    <property type="match status" value="1"/>
</dbReference>
<dbReference type="Pfam" id="PF07504">
    <property type="entry name" value="FTP"/>
    <property type="match status" value="1"/>
</dbReference>
<evidence type="ECO:0000256" key="3">
    <source>
        <dbReference type="ARBA" id="ARBA00022723"/>
    </source>
</evidence>
<dbReference type="GO" id="GO:0006508">
    <property type="term" value="P:proteolysis"/>
    <property type="evidence" value="ECO:0007669"/>
    <property type="project" value="UniProtKB-KW"/>
</dbReference>
<evidence type="ECO:0000256" key="9">
    <source>
        <dbReference type="ARBA" id="ARBA00023326"/>
    </source>
</evidence>
<dbReference type="AlphaFoldDB" id="W9DSN6"/>
<evidence type="ECO:0000256" key="6">
    <source>
        <dbReference type="ARBA" id="ARBA00022833"/>
    </source>
</evidence>
<dbReference type="PROSITE" id="PS50853">
    <property type="entry name" value="FN3"/>
    <property type="match status" value="1"/>
</dbReference>
<comment type="caution">
    <text evidence="14">The sequence shown here is derived from an EMBL/GenBank/DDBJ whole genome shotgun (WGS) entry which is preliminary data.</text>
</comment>
<dbReference type="Gene3D" id="1.10.390.10">
    <property type="entry name" value="Neutral Protease Domain 2"/>
    <property type="match status" value="1"/>
</dbReference>
<feature type="chain" id="PRO_5004921492" evidence="12">
    <location>
        <begin position="26"/>
        <end position="1064"/>
    </location>
</feature>
<dbReference type="GO" id="GO:0000272">
    <property type="term" value="P:polysaccharide catabolic process"/>
    <property type="evidence" value="ECO:0007669"/>
    <property type="project" value="UniProtKB-KW"/>
</dbReference>
<comment type="similarity">
    <text evidence="1">Belongs to the peptidase M4 family.</text>
</comment>
<dbReference type="Pfam" id="PF00041">
    <property type="entry name" value="fn3"/>
    <property type="match status" value="1"/>
</dbReference>
<dbReference type="Gene3D" id="2.60.40.10">
    <property type="entry name" value="Immunoglobulins"/>
    <property type="match status" value="1"/>
</dbReference>
<feature type="region of interest" description="Disordered" evidence="11">
    <location>
        <begin position="28"/>
        <end position="59"/>
    </location>
</feature>
<keyword evidence="9" id="KW-0624">Polysaccharide degradation</keyword>
<dbReference type="InterPro" id="IPR023612">
    <property type="entry name" value="Peptidase_M4"/>
</dbReference>
<dbReference type="PANTHER" id="PTHR33794:SF1">
    <property type="entry name" value="BACILLOLYSIN"/>
    <property type="match status" value="1"/>
</dbReference>
<dbReference type="CDD" id="cd09597">
    <property type="entry name" value="M4_TLP"/>
    <property type="match status" value="1"/>
</dbReference>
<evidence type="ECO:0000256" key="8">
    <source>
        <dbReference type="ARBA" id="ARBA00023295"/>
    </source>
</evidence>
<dbReference type="EMBL" id="AZAK01000001">
    <property type="protein sequence ID" value="ETA66456.1"/>
    <property type="molecule type" value="Genomic_DNA"/>
</dbReference>
<feature type="compositionally biased region" description="Basic and acidic residues" evidence="11">
    <location>
        <begin position="37"/>
        <end position="48"/>
    </location>
</feature>
<keyword evidence="3" id="KW-0479">Metal-binding</keyword>
<reference evidence="14" key="1">
    <citation type="submission" date="2013-08" db="EMBL/GenBank/DDBJ databases">
        <authorList>
            <consortium name="DOE Joint Genome Institute"/>
            <person name="Klenk H.-P."/>
            <person name="Huntemann M."/>
            <person name="Han J."/>
            <person name="Chen A."/>
            <person name="Kyrpides N."/>
            <person name="Mavromatis K."/>
            <person name="Markowitz V."/>
            <person name="Palaniappan K."/>
            <person name="Ivanova N."/>
            <person name="Schaumberg A."/>
            <person name="Pati A."/>
            <person name="Liolios K."/>
            <person name="Nordberg H.P."/>
            <person name="Cantor M.N."/>
            <person name="Hua S.X."/>
            <person name="Woyke T."/>
        </authorList>
    </citation>
    <scope>NUCLEOTIDE SEQUENCE [LARGE SCALE GENOMIC DNA]</scope>
    <source>
        <strain evidence="14">YIM 93223</strain>
    </source>
</reference>